<dbReference type="EMBL" id="BMPI01000035">
    <property type="protein sequence ID" value="GGM52846.1"/>
    <property type="molecule type" value="Genomic_DNA"/>
</dbReference>
<evidence type="ECO:0000313" key="2">
    <source>
        <dbReference type="Proteomes" id="UP000642070"/>
    </source>
</evidence>
<dbReference type="Proteomes" id="UP000642070">
    <property type="component" value="Unassembled WGS sequence"/>
</dbReference>
<organism evidence="1 2">
    <name type="scientific">Dactylosporangium sucinum</name>
    <dbReference type="NCBI Taxonomy" id="1424081"/>
    <lineage>
        <taxon>Bacteria</taxon>
        <taxon>Bacillati</taxon>
        <taxon>Actinomycetota</taxon>
        <taxon>Actinomycetes</taxon>
        <taxon>Micromonosporales</taxon>
        <taxon>Micromonosporaceae</taxon>
        <taxon>Dactylosporangium</taxon>
    </lineage>
</organism>
<dbReference type="AlphaFoldDB" id="A0A917U2E7"/>
<protein>
    <submittedName>
        <fullName evidence="1">Uncharacterized protein</fullName>
    </submittedName>
</protein>
<comment type="caution">
    <text evidence="1">The sequence shown here is derived from an EMBL/GenBank/DDBJ whole genome shotgun (WGS) entry which is preliminary data.</text>
</comment>
<reference evidence="1" key="1">
    <citation type="journal article" date="2014" name="Int. J. Syst. Evol. Microbiol.">
        <title>Complete genome sequence of Corynebacterium casei LMG S-19264T (=DSM 44701T), isolated from a smear-ripened cheese.</title>
        <authorList>
            <consortium name="US DOE Joint Genome Institute (JGI-PGF)"/>
            <person name="Walter F."/>
            <person name="Albersmeier A."/>
            <person name="Kalinowski J."/>
            <person name="Ruckert C."/>
        </authorList>
    </citation>
    <scope>NUCLEOTIDE SEQUENCE</scope>
    <source>
        <strain evidence="1">JCM 19831</strain>
    </source>
</reference>
<dbReference type="RefSeq" id="WP_190253615.1">
    <property type="nucleotide sequence ID" value="NZ_BMPI01000035.1"/>
</dbReference>
<accession>A0A917U2E7</accession>
<proteinExistence type="predicted"/>
<name>A0A917U2E7_9ACTN</name>
<evidence type="ECO:0000313" key="1">
    <source>
        <dbReference type="EMBL" id="GGM52846.1"/>
    </source>
</evidence>
<gene>
    <name evidence="1" type="ORF">GCM10007977_063020</name>
</gene>
<sequence>MHGNLDMAQVMFGENARHVPAWLYVQHQGDDMVSFVGASRVAGHHPLRYGSDRTHQFILGEIIVRPHLIVSTDALRGYGLSGLATSDHNPSEMLAAGEILLGRWPSGGAW</sequence>
<keyword evidence="2" id="KW-1185">Reference proteome</keyword>
<reference evidence="1" key="2">
    <citation type="submission" date="2020-09" db="EMBL/GenBank/DDBJ databases">
        <authorList>
            <person name="Sun Q."/>
            <person name="Ohkuma M."/>
        </authorList>
    </citation>
    <scope>NUCLEOTIDE SEQUENCE</scope>
    <source>
        <strain evidence="1">JCM 19831</strain>
    </source>
</reference>